<dbReference type="EMBL" id="PETS01000143">
    <property type="protein sequence ID" value="PIV50242.1"/>
    <property type="molecule type" value="Genomic_DNA"/>
</dbReference>
<organism evidence="2 3">
    <name type="scientific">Candidatus Falkowbacteria bacterium CG02_land_8_20_14_3_00_36_14</name>
    <dbReference type="NCBI Taxonomy" id="1974560"/>
    <lineage>
        <taxon>Bacteria</taxon>
        <taxon>Candidatus Falkowiibacteriota</taxon>
    </lineage>
</organism>
<evidence type="ECO:0000313" key="3">
    <source>
        <dbReference type="Proteomes" id="UP000228896"/>
    </source>
</evidence>
<comment type="caution">
    <text evidence="2">The sequence shown here is derived from an EMBL/GenBank/DDBJ whole genome shotgun (WGS) entry which is preliminary data.</text>
</comment>
<keyword evidence="1" id="KW-1133">Transmembrane helix</keyword>
<accession>A0A2M7DKH0</accession>
<name>A0A2M7DKH0_9BACT</name>
<dbReference type="Proteomes" id="UP000228896">
    <property type="component" value="Unassembled WGS sequence"/>
</dbReference>
<dbReference type="AlphaFoldDB" id="A0A2M7DKH0"/>
<keyword evidence="1" id="KW-0472">Membrane</keyword>
<protein>
    <recommendedName>
        <fullName evidence="4">Type 4 fimbrial biogenesis protein PilX N-terminal domain-containing protein</fullName>
    </recommendedName>
</protein>
<evidence type="ECO:0000313" key="2">
    <source>
        <dbReference type="EMBL" id="PIV50242.1"/>
    </source>
</evidence>
<feature type="transmembrane region" description="Helical" evidence="1">
    <location>
        <begin position="20"/>
        <end position="43"/>
    </location>
</feature>
<reference evidence="3" key="1">
    <citation type="submission" date="2017-09" db="EMBL/GenBank/DDBJ databases">
        <title>Depth-based differentiation of microbial function through sediment-hosted aquifers and enrichment of novel symbionts in the deep terrestrial subsurface.</title>
        <authorList>
            <person name="Probst A.J."/>
            <person name="Ladd B."/>
            <person name="Jarett J.K."/>
            <person name="Geller-Mcgrath D.E."/>
            <person name="Sieber C.M.K."/>
            <person name="Emerson J.B."/>
            <person name="Anantharaman K."/>
            <person name="Thomas B.C."/>
            <person name="Malmstrom R."/>
            <person name="Stieglmeier M."/>
            <person name="Klingl A."/>
            <person name="Woyke T."/>
            <person name="Ryan C.M."/>
            <person name="Banfield J.F."/>
        </authorList>
    </citation>
    <scope>NUCLEOTIDE SEQUENCE [LARGE SCALE GENOMIC DNA]</scope>
</reference>
<keyword evidence="1" id="KW-0812">Transmembrane</keyword>
<sequence length="493" mass="53945">MPNFLNKIKNTKKNQTGSMLVVMIVATGIFFMITSAAISLALLQQKLNIRKVAYAQTLHIAEAGVNYYRWVLYHDHEEYCNKETCLTGPDYGPYGPYAYTDSAGKNISGYYELYITPPPQNGSTLVKVKSVGWVANYPQIKRYIEVQVGIPSWSSYSTLANADIRFGAGTEVWGPLHSNGGIRFDGLSHNLITSSLLDYNDPDHSGGNEFGVHTHISPADPLPDGNNPPLNVPIRTDVFMAGREFPVPIISFDLLDGYINNVYDKAAASGIVIDPAAGAWGNCVASTCDEGFHITLRTDNKIDVRGVSSVYASCSGNPSNSINTETPIISTLSIPANGLIFIKHKIWVDGQIDNSRVTILSFQEPFTGGSADIIINNDLMYTNGNGADAIGLIAQRDISIGQYSEDDLRVDAALIAKDGRVGRNYYGGGCASYIRNTITVNGSLATRNRYGFAYTDGTGYQIRNLIYDNNLTFMPPPHFPTTGEYTFISWKEK</sequence>
<proteinExistence type="predicted"/>
<evidence type="ECO:0000256" key="1">
    <source>
        <dbReference type="SAM" id="Phobius"/>
    </source>
</evidence>
<gene>
    <name evidence="2" type="ORF">COS18_05555</name>
</gene>
<evidence type="ECO:0008006" key="4">
    <source>
        <dbReference type="Google" id="ProtNLM"/>
    </source>
</evidence>